<feature type="domain" description="HTH CENPB-type" evidence="2">
    <location>
        <begin position="21"/>
        <end position="93"/>
    </location>
</feature>
<sequence length="93" mass="10624">EVTLNHVTLLNLYRGGTSIQEFNLSKAWLTPDEDEEVIKALIQFGKWGIPLSYSQLQEQVNAICSARLGKRFPPAGVGKRWAQRFVERHSDRL</sequence>
<dbReference type="InterPro" id="IPR006600">
    <property type="entry name" value="HTH_CenpB_DNA-bd_dom"/>
</dbReference>
<organism evidence="3 4">
    <name type="scientific">Coprinopsis marcescibilis</name>
    <name type="common">Agaric fungus</name>
    <name type="synonym">Psathyrella marcescibilis</name>
    <dbReference type="NCBI Taxonomy" id="230819"/>
    <lineage>
        <taxon>Eukaryota</taxon>
        <taxon>Fungi</taxon>
        <taxon>Dikarya</taxon>
        <taxon>Basidiomycota</taxon>
        <taxon>Agaricomycotina</taxon>
        <taxon>Agaricomycetes</taxon>
        <taxon>Agaricomycetidae</taxon>
        <taxon>Agaricales</taxon>
        <taxon>Agaricineae</taxon>
        <taxon>Psathyrellaceae</taxon>
        <taxon>Coprinopsis</taxon>
    </lineage>
</organism>
<name>A0A5C3KCX7_COPMA</name>
<dbReference type="PROSITE" id="PS51253">
    <property type="entry name" value="HTH_CENPB"/>
    <property type="match status" value="1"/>
</dbReference>
<keyword evidence="4" id="KW-1185">Reference proteome</keyword>
<reference evidence="3 4" key="1">
    <citation type="journal article" date="2019" name="Nat. Ecol. Evol.">
        <title>Megaphylogeny resolves global patterns of mushroom evolution.</title>
        <authorList>
            <person name="Varga T."/>
            <person name="Krizsan K."/>
            <person name="Foldi C."/>
            <person name="Dima B."/>
            <person name="Sanchez-Garcia M."/>
            <person name="Sanchez-Ramirez S."/>
            <person name="Szollosi G.J."/>
            <person name="Szarkandi J.G."/>
            <person name="Papp V."/>
            <person name="Albert L."/>
            <person name="Andreopoulos W."/>
            <person name="Angelini C."/>
            <person name="Antonin V."/>
            <person name="Barry K.W."/>
            <person name="Bougher N.L."/>
            <person name="Buchanan P."/>
            <person name="Buyck B."/>
            <person name="Bense V."/>
            <person name="Catcheside P."/>
            <person name="Chovatia M."/>
            <person name="Cooper J."/>
            <person name="Damon W."/>
            <person name="Desjardin D."/>
            <person name="Finy P."/>
            <person name="Geml J."/>
            <person name="Haridas S."/>
            <person name="Hughes K."/>
            <person name="Justo A."/>
            <person name="Karasinski D."/>
            <person name="Kautmanova I."/>
            <person name="Kiss B."/>
            <person name="Kocsube S."/>
            <person name="Kotiranta H."/>
            <person name="LaButti K.M."/>
            <person name="Lechner B.E."/>
            <person name="Liimatainen K."/>
            <person name="Lipzen A."/>
            <person name="Lukacs Z."/>
            <person name="Mihaltcheva S."/>
            <person name="Morgado L.N."/>
            <person name="Niskanen T."/>
            <person name="Noordeloos M.E."/>
            <person name="Ohm R.A."/>
            <person name="Ortiz-Santana B."/>
            <person name="Ovrebo C."/>
            <person name="Racz N."/>
            <person name="Riley R."/>
            <person name="Savchenko A."/>
            <person name="Shiryaev A."/>
            <person name="Soop K."/>
            <person name="Spirin V."/>
            <person name="Szebenyi C."/>
            <person name="Tomsovsky M."/>
            <person name="Tulloss R.E."/>
            <person name="Uehling J."/>
            <person name="Grigoriev I.V."/>
            <person name="Vagvolgyi C."/>
            <person name="Papp T."/>
            <person name="Martin F.M."/>
            <person name="Miettinen O."/>
            <person name="Hibbett D.S."/>
            <person name="Nagy L.G."/>
        </authorList>
    </citation>
    <scope>NUCLEOTIDE SEQUENCE [LARGE SCALE GENOMIC DNA]</scope>
    <source>
        <strain evidence="3 4">CBS 121175</strain>
    </source>
</reference>
<dbReference type="OrthoDB" id="2668963at2759"/>
<dbReference type="EMBL" id="ML210450">
    <property type="protein sequence ID" value="TFK17919.1"/>
    <property type="molecule type" value="Genomic_DNA"/>
</dbReference>
<dbReference type="GO" id="GO:0003677">
    <property type="term" value="F:DNA binding"/>
    <property type="evidence" value="ECO:0007669"/>
    <property type="project" value="UniProtKB-KW"/>
</dbReference>
<dbReference type="AlphaFoldDB" id="A0A5C3KCX7"/>
<dbReference type="Proteomes" id="UP000307440">
    <property type="component" value="Unassembled WGS sequence"/>
</dbReference>
<accession>A0A5C3KCX7</accession>
<keyword evidence="1" id="KW-0238">DNA-binding</keyword>
<gene>
    <name evidence="3" type="ORF">FA15DRAFT_559656</name>
</gene>
<feature type="non-terminal residue" evidence="3">
    <location>
        <position position="93"/>
    </location>
</feature>
<protein>
    <recommendedName>
        <fullName evidence="2">HTH CENPB-type domain-containing protein</fullName>
    </recommendedName>
</protein>
<dbReference type="STRING" id="230819.A0A5C3KCX7"/>
<proteinExistence type="predicted"/>
<dbReference type="Pfam" id="PF03221">
    <property type="entry name" value="HTH_Tnp_Tc5"/>
    <property type="match status" value="1"/>
</dbReference>
<feature type="non-terminal residue" evidence="3">
    <location>
        <position position="1"/>
    </location>
</feature>
<evidence type="ECO:0000259" key="2">
    <source>
        <dbReference type="PROSITE" id="PS51253"/>
    </source>
</evidence>
<evidence type="ECO:0000313" key="3">
    <source>
        <dbReference type="EMBL" id="TFK17919.1"/>
    </source>
</evidence>
<evidence type="ECO:0000256" key="1">
    <source>
        <dbReference type="ARBA" id="ARBA00023125"/>
    </source>
</evidence>
<evidence type="ECO:0000313" key="4">
    <source>
        <dbReference type="Proteomes" id="UP000307440"/>
    </source>
</evidence>